<feature type="binding site" evidence="5">
    <location>
        <begin position="220"/>
        <end position="223"/>
    </location>
    <ligand>
        <name>substrate</name>
    </ligand>
</feature>
<dbReference type="Gene3D" id="3.40.50.150">
    <property type="entry name" value="Vaccinia Virus protein VP39"/>
    <property type="match status" value="1"/>
</dbReference>
<dbReference type="EMBL" id="CP049055">
    <property type="protein sequence ID" value="QII11104.1"/>
    <property type="molecule type" value="Genomic_DNA"/>
</dbReference>
<evidence type="ECO:0000313" key="12">
    <source>
        <dbReference type="Proteomes" id="UP000221734"/>
    </source>
</evidence>
<dbReference type="EMBL" id="CT573071">
    <property type="protein sequence ID" value="CAJ74074.1"/>
    <property type="molecule type" value="Genomic_DNA"/>
</dbReference>
<protein>
    <recommendedName>
        <fullName evidence="5">Release factor glutamine methyltransferase</fullName>
        <shortName evidence="5">RF MTase</shortName>
        <ecNumber evidence="5">2.1.1.297</ecNumber>
    </recommendedName>
    <alternativeName>
        <fullName evidence="5">N5-glutamine methyltransferase PrmC</fullName>
    </alternativeName>
    <alternativeName>
        <fullName evidence="5">Protein-(glutamine-N5) MTase PrmC</fullName>
    </alternativeName>
    <alternativeName>
        <fullName evidence="5">Protein-glutamine N-methyltransferase PrmC</fullName>
    </alternativeName>
</protein>
<dbReference type="GO" id="GO:0102559">
    <property type="term" value="F:peptide chain release factor N(5)-glutamine methyltransferase activity"/>
    <property type="evidence" value="ECO:0007669"/>
    <property type="project" value="UniProtKB-EC"/>
</dbReference>
<reference evidence="10 13" key="5">
    <citation type="submission" date="2020-02" db="EMBL/GenBank/DDBJ databases">
        <title>Newly sequenced genome of strain CSTR1 showed variability in Candidatus Kuenenia stuttgartiensis genomes.</title>
        <authorList>
            <person name="Ding C."/>
            <person name="Adrian L."/>
        </authorList>
    </citation>
    <scope>NUCLEOTIDE SEQUENCE [LARGE SCALE GENOMIC DNA]</scope>
    <source>
        <strain evidence="10 13">CSTR1</strain>
    </source>
</reference>
<dbReference type="Pfam" id="PF17827">
    <property type="entry name" value="PrmC_N"/>
    <property type="match status" value="1"/>
</dbReference>
<dbReference type="RefSeq" id="WP_099326971.1">
    <property type="nucleotide sequence ID" value="NZ_CP049055.1"/>
</dbReference>
<evidence type="ECO:0000313" key="10">
    <source>
        <dbReference type="EMBL" id="QII11104.1"/>
    </source>
</evidence>
<dbReference type="EMBL" id="LT934425">
    <property type="protein sequence ID" value="SOH03327.1"/>
    <property type="molecule type" value="Genomic_DNA"/>
</dbReference>
<keyword evidence="3 5" id="KW-0949">S-adenosyl-L-methionine</keyword>
<feature type="binding site" evidence="5">
    <location>
        <position position="220"/>
    </location>
    <ligand>
        <name>S-adenosyl-L-methionine</name>
        <dbReference type="ChEBI" id="CHEBI:59789"/>
    </ligand>
</feature>
<dbReference type="SUPFAM" id="SSF53335">
    <property type="entry name" value="S-adenosyl-L-methionine-dependent methyltransferases"/>
    <property type="match status" value="1"/>
</dbReference>
<reference evidence="12" key="3">
    <citation type="submission" date="2017-10" db="EMBL/GenBank/DDBJ databases">
        <authorList>
            <person name="Frank J."/>
        </authorList>
    </citation>
    <scope>NUCLEOTIDE SEQUENCE [LARGE SCALE GENOMIC DNA]</scope>
</reference>
<sequence>MKPSFPFVSNPNDKSTKVENKTSTTKNTVGNIIQWATRELQRSGIDTPRLDAEVILSHLLNCDRIQFHTHPDKPVQRIIASRYKKAVQRRAKRVPLQYITNHAEFMSSDFYVDERVLIPRPETELLVEAVIKKAKSFIHENEIVIIDIGVGSGNIAISLAKNISTAGIMAIDISPEALDVAKMNTQKHHLQEKITFLCGNVYEPLQSCSIKTKAHFIVSNPPYIASTELSELQQEVRDYEPYTALISGNSGLEMFERILAEANSWLRPAGFLLLEVAEKQARQVIKMIKNTNIFTSIQRIKDYQNISRIIIAQREGNIGQDRN</sequence>
<feature type="domain" description="Release factor glutamine methyltransferase N-terminal" evidence="8">
    <location>
        <begin position="32"/>
        <end position="100"/>
    </location>
</feature>
<dbReference type="NCBIfam" id="TIGR03534">
    <property type="entry name" value="RF_mod_PrmC"/>
    <property type="match status" value="1"/>
</dbReference>
<dbReference type="Proteomes" id="UP000501926">
    <property type="component" value="Chromosome"/>
</dbReference>
<reference evidence="11" key="4">
    <citation type="submission" date="2017-10" db="EMBL/GenBank/DDBJ databases">
        <authorList>
            <person name="Banno H."/>
            <person name="Chua N.-H."/>
        </authorList>
    </citation>
    <scope>NUCLEOTIDE SEQUENCE [LARGE SCALE GENOMIC DNA]</scope>
    <source>
        <strain evidence="11">Kuenenia_mbr1_ru-nijmegen</strain>
    </source>
</reference>
<keyword evidence="1 5" id="KW-0489">Methyltransferase</keyword>
<evidence type="ECO:0000256" key="2">
    <source>
        <dbReference type="ARBA" id="ARBA00022679"/>
    </source>
</evidence>
<evidence type="ECO:0000313" key="13">
    <source>
        <dbReference type="Proteomes" id="UP000501926"/>
    </source>
</evidence>
<gene>
    <name evidence="9" type="primary">hemK</name>
    <name evidence="5 10" type="synonym">prmC</name>
    <name evidence="10" type="ORF">KsCSTR_17250</name>
    <name evidence="11" type="ORF">KSMBR1_0816</name>
    <name evidence="9" type="ORF">kuste3314</name>
</gene>
<evidence type="ECO:0000256" key="4">
    <source>
        <dbReference type="ARBA" id="ARBA00048391"/>
    </source>
</evidence>
<feature type="binding site" evidence="5">
    <location>
        <position position="172"/>
    </location>
    <ligand>
        <name>S-adenosyl-L-methionine</name>
        <dbReference type="ChEBI" id="CHEBI:59789"/>
    </ligand>
</feature>
<reference evidence="9" key="2">
    <citation type="submission" date="2006-01" db="EMBL/GenBank/DDBJ databases">
        <authorList>
            <person name="Genoscope"/>
        </authorList>
    </citation>
    <scope>NUCLEOTIDE SEQUENCE</scope>
</reference>
<evidence type="ECO:0000256" key="1">
    <source>
        <dbReference type="ARBA" id="ARBA00022603"/>
    </source>
</evidence>
<feature type="domain" description="Methyltransferase small" evidence="7">
    <location>
        <begin position="123"/>
        <end position="228"/>
    </location>
</feature>
<comment type="catalytic activity">
    <reaction evidence="4 5">
        <text>L-glutaminyl-[peptide chain release factor] + S-adenosyl-L-methionine = N(5)-methyl-L-glutaminyl-[peptide chain release factor] + S-adenosyl-L-homocysteine + H(+)</text>
        <dbReference type="Rhea" id="RHEA:42896"/>
        <dbReference type="Rhea" id="RHEA-COMP:10271"/>
        <dbReference type="Rhea" id="RHEA-COMP:10272"/>
        <dbReference type="ChEBI" id="CHEBI:15378"/>
        <dbReference type="ChEBI" id="CHEBI:30011"/>
        <dbReference type="ChEBI" id="CHEBI:57856"/>
        <dbReference type="ChEBI" id="CHEBI:59789"/>
        <dbReference type="ChEBI" id="CHEBI:61891"/>
        <dbReference type="EC" id="2.1.1.297"/>
    </reaction>
</comment>
<evidence type="ECO:0000256" key="6">
    <source>
        <dbReference type="SAM" id="MobiDB-lite"/>
    </source>
</evidence>
<dbReference type="InterPro" id="IPR029063">
    <property type="entry name" value="SAM-dependent_MTases_sf"/>
</dbReference>
<dbReference type="PANTHER" id="PTHR18895:SF74">
    <property type="entry name" value="MTRF1L RELEASE FACTOR GLUTAMINE METHYLTRANSFERASE"/>
    <property type="match status" value="1"/>
</dbReference>
<proteinExistence type="inferred from homology"/>
<evidence type="ECO:0000313" key="9">
    <source>
        <dbReference type="EMBL" id="CAJ74074.1"/>
    </source>
</evidence>
<dbReference type="InterPro" id="IPR050320">
    <property type="entry name" value="N5-glutamine_MTase"/>
</dbReference>
<dbReference type="HAMAP" id="MF_02126">
    <property type="entry name" value="RF_methyltr_PrmC"/>
    <property type="match status" value="1"/>
</dbReference>
<dbReference type="PANTHER" id="PTHR18895">
    <property type="entry name" value="HEMK METHYLTRANSFERASE"/>
    <property type="match status" value="1"/>
</dbReference>
<name>Q1Q234_KUEST</name>
<comment type="function">
    <text evidence="5">Methylates the class 1 translation termination release factors RF1/PrfA and RF2/PrfB on the glutamine residue of the universally conserved GGQ motif.</text>
</comment>
<feature type="region of interest" description="Disordered" evidence="6">
    <location>
        <begin position="1"/>
        <end position="23"/>
    </location>
</feature>
<accession>Q1Q234</accession>
<dbReference type="Pfam" id="PF05175">
    <property type="entry name" value="MTS"/>
    <property type="match status" value="1"/>
</dbReference>
<comment type="similarity">
    <text evidence="5">Belongs to the protein N5-glutamine methyltransferase family. PrmC subfamily.</text>
</comment>
<dbReference type="PROSITE" id="PS00092">
    <property type="entry name" value="N6_MTASE"/>
    <property type="match status" value="1"/>
</dbReference>
<dbReference type="InterPro" id="IPR040758">
    <property type="entry name" value="PrmC_N"/>
</dbReference>
<dbReference type="NCBIfam" id="TIGR00536">
    <property type="entry name" value="hemK_fam"/>
    <property type="match status" value="1"/>
</dbReference>
<dbReference type="GO" id="GO:0032259">
    <property type="term" value="P:methylation"/>
    <property type="evidence" value="ECO:0007669"/>
    <property type="project" value="UniProtKB-KW"/>
</dbReference>
<dbReference type="EC" id="2.1.1.297" evidence="5"/>
<dbReference type="CDD" id="cd02440">
    <property type="entry name" value="AdoMet_MTases"/>
    <property type="match status" value="1"/>
</dbReference>
<dbReference type="InterPro" id="IPR002052">
    <property type="entry name" value="DNA_methylase_N6_adenine_CS"/>
</dbReference>
<evidence type="ECO:0000313" key="11">
    <source>
        <dbReference type="EMBL" id="SOH03327.1"/>
    </source>
</evidence>
<evidence type="ECO:0000259" key="8">
    <source>
        <dbReference type="Pfam" id="PF17827"/>
    </source>
</evidence>
<evidence type="ECO:0000256" key="5">
    <source>
        <dbReference type="HAMAP-Rule" id="MF_02126"/>
    </source>
</evidence>
<dbReference type="OrthoDB" id="9800643at2"/>
<organism evidence="9">
    <name type="scientific">Kuenenia stuttgartiensis</name>
    <dbReference type="NCBI Taxonomy" id="174633"/>
    <lineage>
        <taxon>Bacteria</taxon>
        <taxon>Pseudomonadati</taxon>
        <taxon>Planctomycetota</taxon>
        <taxon>Candidatus Brocadiia</taxon>
        <taxon>Candidatus Brocadiales</taxon>
        <taxon>Candidatus Brocadiaceae</taxon>
        <taxon>Candidatus Kuenenia</taxon>
    </lineage>
</organism>
<dbReference type="KEGG" id="kst:KSMBR1_0816"/>
<dbReference type="Proteomes" id="UP000221734">
    <property type="component" value="Chromosome Kuenenia_stuttgartiensis_MBR1"/>
</dbReference>
<dbReference type="AlphaFoldDB" id="Q1Q234"/>
<comment type="caution">
    <text evidence="5">Lacks conserved residue(s) required for the propagation of feature annotation.</text>
</comment>
<keyword evidence="2 5" id="KW-0808">Transferase</keyword>
<keyword evidence="12" id="KW-1185">Reference proteome</keyword>
<reference evidence="9" key="1">
    <citation type="journal article" date="2006" name="Nature">
        <title>Deciphering the evolution and metabolism of an anammox bacterium from a community genome.</title>
        <authorList>
            <person name="Strous M."/>
            <person name="Pelletier E."/>
            <person name="Mangenot S."/>
            <person name="Rattei T."/>
            <person name="Lehner A."/>
            <person name="Taylor M.W."/>
            <person name="Horn M."/>
            <person name="Daims H."/>
            <person name="Bartol-Mavel D."/>
            <person name="Wincker P."/>
            <person name="Barbe V."/>
            <person name="Fonknechten N."/>
            <person name="Vallenet D."/>
            <person name="Segurens B."/>
            <person name="Schenowitz-Truong C."/>
            <person name="Medigue C."/>
            <person name="Collingro A."/>
            <person name="Snel B."/>
            <person name="Dutilh B.E."/>
            <person name="OpDenCamp H.J.M."/>
            <person name="vanDerDrift C."/>
            <person name="Cirpus I."/>
            <person name="vanDePas-Schoonen K.T."/>
            <person name="Harhangi H.R."/>
            <person name="vanNiftrik L."/>
            <person name="Schmid M."/>
            <person name="Keltjens J."/>
            <person name="vanDeVossenberg J."/>
            <person name="Kartal B."/>
            <person name="Meier H."/>
            <person name="Frishman D."/>
            <person name="Huynen M.A."/>
            <person name="Mewes H."/>
            <person name="Weissenbach J."/>
            <person name="Jetten M.S.M."/>
            <person name="Wagner M."/>
            <person name="LePaslier D."/>
        </authorList>
    </citation>
    <scope>NUCLEOTIDE SEQUENCE</scope>
</reference>
<dbReference type="InterPro" id="IPR004556">
    <property type="entry name" value="HemK-like"/>
</dbReference>
<dbReference type="InterPro" id="IPR007848">
    <property type="entry name" value="Small_mtfrase_dom"/>
</dbReference>
<dbReference type="Gene3D" id="1.10.8.10">
    <property type="entry name" value="DNA helicase RuvA subunit, C-terminal domain"/>
    <property type="match status" value="1"/>
</dbReference>
<evidence type="ECO:0000256" key="3">
    <source>
        <dbReference type="ARBA" id="ARBA00022691"/>
    </source>
</evidence>
<dbReference type="GO" id="GO:0003676">
    <property type="term" value="F:nucleic acid binding"/>
    <property type="evidence" value="ECO:0007669"/>
    <property type="project" value="InterPro"/>
</dbReference>
<feature type="binding site" evidence="5">
    <location>
        <begin position="149"/>
        <end position="153"/>
    </location>
    <ligand>
        <name>S-adenosyl-L-methionine</name>
        <dbReference type="ChEBI" id="CHEBI:59789"/>
    </ligand>
</feature>
<evidence type="ECO:0000259" key="7">
    <source>
        <dbReference type="Pfam" id="PF05175"/>
    </source>
</evidence>
<dbReference type="InterPro" id="IPR019874">
    <property type="entry name" value="RF_methyltr_PrmC"/>
</dbReference>